<keyword evidence="2" id="KW-1185">Reference proteome</keyword>
<reference evidence="1 2" key="1">
    <citation type="submission" date="2020-07" db="EMBL/GenBank/DDBJ databases">
        <title>Taxonomic proposal: Crassvirales, a new order of highly abundant and diverse bacterial viruses.</title>
        <authorList>
            <person name="Shkoporov A.N."/>
            <person name="Stockdale S.R."/>
            <person name="Guerin E."/>
            <person name="Ross R.P."/>
            <person name="Hill C."/>
        </authorList>
    </citation>
    <scope>NUCLEOTIDE SEQUENCE [LARGE SCALE GENOMIC DNA]</scope>
</reference>
<evidence type="ECO:0000313" key="1">
    <source>
        <dbReference type="EMBL" id="QOR59030.1"/>
    </source>
</evidence>
<sequence>MLDPDHYIIATFIGKNNNRFKVGTQYLLRVEFRGVGIYPINVVFDYAQHYTSVPYRHILDFLKDWTEIFTVVDPKLVDKSKHVLYEDSSENELPFKFDDTEDVSEYEAIKREVKPPVEMGRISTELMRIPKPVVFSNGSWVCPNCKHVNRDAASVRCEVCKGGRISFSHDDDE</sequence>
<evidence type="ECO:0008006" key="3">
    <source>
        <dbReference type="Google" id="ProtNLM"/>
    </source>
</evidence>
<dbReference type="EMBL" id="MT774385">
    <property type="protein sequence ID" value="QOR59030.1"/>
    <property type="molecule type" value="Genomic_DNA"/>
</dbReference>
<evidence type="ECO:0000313" key="2">
    <source>
        <dbReference type="Proteomes" id="UP000594030"/>
    </source>
</evidence>
<name>A0A7M1S150_9CAUD</name>
<dbReference type="Proteomes" id="UP000594030">
    <property type="component" value="Segment"/>
</dbReference>
<organism evidence="1 2">
    <name type="scientific">uncultured phage cr108_1</name>
    <dbReference type="NCBI Taxonomy" id="2772069"/>
    <lineage>
        <taxon>Viruses</taxon>
        <taxon>Duplodnaviria</taxon>
        <taxon>Heunggongvirae</taxon>
        <taxon>Uroviricota</taxon>
        <taxon>Caudoviricetes</taxon>
        <taxon>Crassvirales</taxon>
        <taxon>Steigviridae</taxon>
        <taxon>Asinivirinae</taxon>
        <taxon>Pipoluvirus</taxon>
        <taxon>Pipoluvirus rarus</taxon>
    </lineage>
</organism>
<dbReference type="RefSeq" id="YP_010111188.1">
    <property type="nucleotide sequence ID" value="NC_055878.1"/>
</dbReference>
<dbReference type="KEGG" id="vg:65129522"/>
<proteinExistence type="predicted"/>
<dbReference type="GeneID" id="65129522"/>
<protein>
    <recommendedName>
        <fullName evidence="3">RanBP2-type domain-containing protein</fullName>
    </recommendedName>
</protein>
<accession>A0A7M1S150</accession>